<dbReference type="InterPro" id="IPR002502">
    <property type="entry name" value="Amidase_domain"/>
</dbReference>
<evidence type="ECO:0000259" key="1">
    <source>
        <dbReference type="Pfam" id="PF01510"/>
    </source>
</evidence>
<comment type="caution">
    <text evidence="2">The sequence shown here is derived from an EMBL/GenBank/DDBJ whole genome shotgun (WGS) entry which is preliminary data.</text>
</comment>
<accession>A0A6I3KAQ6</accession>
<dbReference type="Proteomes" id="UP000432568">
    <property type="component" value="Unassembled WGS sequence"/>
</dbReference>
<dbReference type="Gene3D" id="3.40.80.10">
    <property type="entry name" value="Peptidoglycan recognition protein-like"/>
    <property type="match status" value="1"/>
</dbReference>
<sequence>MARDYYKLEPDRIYRIGKHYTPGRAGQKIEFITRHHLMYIGEGEAVVDQIWSHRPASAHHVIGPDGRWVQTVYDRDTAWANASQWANQRTIAIEHSNITGRAHGSDFHPDSWNISEETIISGARVAAAYCLYFNLGRPVYGKNIRDHFEFTATGCPVHLSGPKVSNGFGGRAGKYHQQWMDEAQRFYDELKNGKTTGKTPTKTSGGSSVTMNAVEQVNAHTRAFITGYLGPQIDAIQEIWTQLRGPKGKGWEQLGTNDKGQNLTLVDAIAALRQDVARLEKKLEGKR</sequence>
<dbReference type="InterPro" id="IPR036505">
    <property type="entry name" value="Amidase/PGRP_sf"/>
</dbReference>
<evidence type="ECO:0000313" key="2">
    <source>
        <dbReference type="EMBL" id="MTD91103.1"/>
    </source>
</evidence>
<dbReference type="EMBL" id="VIOG01000004">
    <property type="protein sequence ID" value="MTD91103.1"/>
    <property type="molecule type" value="Genomic_DNA"/>
</dbReference>
<evidence type="ECO:0000313" key="3">
    <source>
        <dbReference type="Proteomes" id="UP000432568"/>
    </source>
</evidence>
<protein>
    <submittedName>
        <fullName evidence="2">N-acetylmuramoyl-L-alanine amidase</fullName>
    </submittedName>
</protein>
<dbReference type="AlphaFoldDB" id="A0A6I3KAQ6"/>
<name>A0A6I3KAQ6_9CORY</name>
<dbReference type="GO" id="GO:0009253">
    <property type="term" value="P:peptidoglycan catabolic process"/>
    <property type="evidence" value="ECO:0007669"/>
    <property type="project" value="InterPro"/>
</dbReference>
<reference evidence="2 3" key="1">
    <citation type="submission" date="2019-07" db="EMBL/GenBank/DDBJ databases">
        <title>Draft genome of C. aurimucosum strain 332.</title>
        <authorList>
            <person name="Pacheco L.G.C."/>
            <person name="Aguiar E.R.G.R."/>
            <person name="Barberis C.M."/>
            <person name="Almuzara M.N."/>
            <person name="Traglia G.M."/>
            <person name="Santos C.S."/>
            <person name="Vay C.A."/>
            <person name="Rocha D.J.P.G."/>
        </authorList>
    </citation>
    <scope>NUCLEOTIDE SEQUENCE [LARGE SCALE GENOMIC DNA]</scope>
    <source>
        <strain evidence="2 3">332</strain>
    </source>
</reference>
<gene>
    <name evidence="2" type="ORF">FME68_04235</name>
</gene>
<dbReference type="SUPFAM" id="SSF55846">
    <property type="entry name" value="N-acetylmuramoyl-L-alanine amidase-like"/>
    <property type="match status" value="1"/>
</dbReference>
<organism evidence="2 3">
    <name type="scientific">Corynebacterium aurimucosum</name>
    <dbReference type="NCBI Taxonomy" id="169292"/>
    <lineage>
        <taxon>Bacteria</taxon>
        <taxon>Bacillati</taxon>
        <taxon>Actinomycetota</taxon>
        <taxon>Actinomycetes</taxon>
        <taxon>Mycobacteriales</taxon>
        <taxon>Corynebacteriaceae</taxon>
        <taxon>Corynebacterium</taxon>
    </lineage>
</organism>
<feature type="domain" description="N-acetylmuramoyl-L-alanine amidase" evidence="1">
    <location>
        <begin position="27"/>
        <end position="156"/>
    </location>
</feature>
<dbReference type="Pfam" id="PF01510">
    <property type="entry name" value="Amidase_2"/>
    <property type="match status" value="1"/>
</dbReference>
<proteinExistence type="predicted"/>
<dbReference type="GO" id="GO:0008745">
    <property type="term" value="F:N-acetylmuramoyl-L-alanine amidase activity"/>
    <property type="evidence" value="ECO:0007669"/>
    <property type="project" value="InterPro"/>
</dbReference>